<name>A0A6M0CID7_9FLAO</name>
<organism evidence="2 3">
    <name type="scientific">Spongiivirga citrea</name>
    <dbReference type="NCBI Taxonomy" id="1481457"/>
    <lineage>
        <taxon>Bacteria</taxon>
        <taxon>Pseudomonadati</taxon>
        <taxon>Bacteroidota</taxon>
        <taxon>Flavobacteriia</taxon>
        <taxon>Flavobacteriales</taxon>
        <taxon>Flavobacteriaceae</taxon>
        <taxon>Spongiivirga</taxon>
    </lineage>
</organism>
<dbReference type="InterPro" id="IPR036709">
    <property type="entry name" value="Autotransporte_beta_dom_sf"/>
</dbReference>
<dbReference type="PROSITE" id="PS51257">
    <property type="entry name" value="PROKAR_LIPOPROTEIN"/>
    <property type="match status" value="1"/>
</dbReference>
<evidence type="ECO:0000313" key="3">
    <source>
        <dbReference type="Proteomes" id="UP000474296"/>
    </source>
</evidence>
<evidence type="ECO:0000313" key="2">
    <source>
        <dbReference type="EMBL" id="NER15699.1"/>
    </source>
</evidence>
<feature type="chain" id="PRO_5026827509" evidence="1">
    <location>
        <begin position="21"/>
        <end position="177"/>
    </location>
</feature>
<gene>
    <name evidence="2" type="ORF">GWK10_00655</name>
</gene>
<keyword evidence="3" id="KW-1185">Reference proteome</keyword>
<reference evidence="2 3" key="1">
    <citation type="submission" date="2020-01" db="EMBL/GenBank/DDBJ databases">
        <title>Spongiivirga citrea KCTC 32990T.</title>
        <authorList>
            <person name="Wang G."/>
        </authorList>
    </citation>
    <scope>NUCLEOTIDE SEQUENCE [LARGE SCALE GENOMIC DNA]</scope>
    <source>
        <strain evidence="2 3">KCTC 32990</strain>
    </source>
</reference>
<dbReference type="AlphaFoldDB" id="A0A6M0CID7"/>
<dbReference type="SUPFAM" id="SSF103515">
    <property type="entry name" value="Autotransporter"/>
    <property type="match status" value="1"/>
</dbReference>
<dbReference type="EMBL" id="JAABOQ010000001">
    <property type="protein sequence ID" value="NER15699.1"/>
    <property type="molecule type" value="Genomic_DNA"/>
</dbReference>
<keyword evidence="1" id="KW-0732">Signal</keyword>
<comment type="caution">
    <text evidence="2">The sequence shown here is derived from an EMBL/GenBank/DDBJ whole genome shotgun (WGS) entry which is preliminary data.</text>
</comment>
<dbReference type="Proteomes" id="UP000474296">
    <property type="component" value="Unassembled WGS sequence"/>
</dbReference>
<dbReference type="InterPro" id="IPR021958">
    <property type="entry name" value="DUF3575"/>
</dbReference>
<proteinExistence type="predicted"/>
<protein>
    <submittedName>
        <fullName evidence="2">DUF3575 domain-containing protein</fullName>
    </submittedName>
</protein>
<dbReference type="Pfam" id="PF12099">
    <property type="entry name" value="DUF3575"/>
    <property type="match status" value="1"/>
</dbReference>
<feature type="signal peptide" evidence="1">
    <location>
        <begin position="1"/>
        <end position="20"/>
    </location>
</feature>
<dbReference type="RefSeq" id="WP_164028973.1">
    <property type="nucleotide sequence ID" value="NZ_JAABOQ010000001.1"/>
</dbReference>
<accession>A0A6M0CID7</accession>
<evidence type="ECO:0000256" key="1">
    <source>
        <dbReference type="SAM" id="SignalP"/>
    </source>
</evidence>
<sequence length="177" mass="18220">MRKNLLLVLIALLGCFSASGQQNVVKVNPLGLAFGAAQFSYERAISDKGAFEVSLAYTRINASFGVDEAKATGFGAEGKYKFYFSSSKEAPRGWYAAPVVSYSSASAESGSSSGDVSAFSGGAVAGYQWVFGGGSTGFALDLNLGAQYVSASTSGDVSGVDIDGILPRLGVSIGYAW</sequence>